<reference evidence="2" key="2">
    <citation type="submission" date="2020-09" db="EMBL/GenBank/DDBJ databases">
        <authorList>
            <person name="Sun Q."/>
            <person name="Zhou Y."/>
        </authorList>
    </citation>
    <scope>NUCLEOTIDE SEQUENCE</scope>
    <source>
        <strain evidence="2">CGMCC 4.7278</strain>
    </source>
</reference>
<gene>
    <name evidence="2" type="ORF">GCM10011591_02610</name>
</gene>
<organism evidence="2 3">
    <name type="scientific">Nocardia camponoti</name>
    <dbReference type="NCBI Taxonomy" id="1616106"/>
    <lineage>
        <taxon>Bacteria</taxon>
        <taxon>Bacillati</taxon>
        <taxon>Actinomycetota</taxon>
        <taxon>Actinomycetes</taxon>
        <taxon>Mycobacteriales</taxon>
        <taxon>Nocardiaceae</taxon>
        <taxon>Nocardia</taxon>
    </lineage>
</organism>
<accession>A0A917Q895</accession>
<dbReference type="PANTHER" id="PTHR35400:SF3">
    <property type="entry name" value="SLL1072 PROTEIN"/>
    <property type="match status" value="1"/>
</dbReference>
<dbReference type="InterPro" id="IPR011335">
    <property type="entry name" value="Restrct_endonuc-II-like"/>
</dbReference>
<dbReference type="Gene3D" id="3.90.1570.10">
    <property type="entry name" value="tt1808, chain A"/>
    <property type="match status" value="1"/>
</dbReference>
<comment type="caution">
    <text evidence="2">The sequence shown here is derived from an EMBL/GenBank/DDBJ whole genome shotgun (WGS) entry which is preliminary data.</text>
</comment>
<dbReference type="InterPro" id="IPR008538">
    <property type="entry name" value="Uma2"/>
</dbReference>
<reference evidence="2" key="1">
    <citation type="journal article" date="2014" name="Int. J. Syst. Evol. Microbiol.">
        <title>Complete genome sequence of Corynebacterium casei LMG S-19264T (=DSM 44701T), isolated from a smear-ripened cheese.</title>
        <authorList>
            <consortium name="US DOE Joint Genome Institute (JGI-PGF)"/>
            <person name="Walter F."/>
            <person name="Albersmeier A."/>
            <person name="Kalinowski J."/>
            <person name="Ruckert C."/>
        </authorList>
    </citation>
    <scope>NUCLEOTIDE SEQUENCE</scope>
    <source>
        <strain evidence="2">CGMCC 4.7278</strain>
    </source>
</reference>
<dbReference type="AlphaFoldDB" id="A0A917Q895"/>
<dbReference type="SUPFAM" id="SSF52980">
    <property type="entry name" value="Restriction endonuclease-like"/>
    <property type="match status" value="1"/>
</dbReference>
<dbReference type="PANTHER" id="PTHR35400">
    <property type="entry name" value="SLR1083 PROTEIN"/>
    <property type="match status" value="1"/>
</dbReference>
<keyword evidence="3" id="KW-1185">Reference proteome</keyword>
<evidence type="ECO:0000313" key="2">
    <source>
        <dbReference type="EMBL" id="GGK34347.1"/>
    </source>
</evidence>
<dbReference type="Pfam" id="PF05685">
    <property type="entry name" value="Uma2"/>
    <property type="match status" value="1"/>
</dbReference>
<dbReference type="CDD" id="cd06260">
    <property type="entry name" value="DUF820-like"/>
    <property type="match status" value="1"/>
</dbReference>
<protein>
    <recommendedName>
        <fullName evidence="1">Putative restriction endonuclease domain-containing protein</fullName>
    </recommendedName>
</protein>
<evidence type="ECO:0000259" key="1">
    <source>
        <dbReference type="Pfam" id="PF05685"/>
    </source>
</evidence>
<feature type="domain" description="Putative restriction endonuclease" evidence="1">
    <location>
        <begin position="13"/>
        <end position="178"/>
    </location>
</feature>
<dbReference type="InterPro" id="IPR012296">
    <property type="entry name" value="Nuclease_put_TT1808"/>
</dbReference>
<dbReference type="EMBL" id="BMMW01000001">
    <property type="protein sequence ID" value="GGK34347.1"/>
    <property type="molecule type" value="Genomic_DNA"/>
</dbReference>
<sequence>MRPPRASGWEADDLDLLPPEAPRHIELLNGALIFDAAPRRSWHDRVIRRLAAALELVVEPGSTVEAQMTIKLNNRSRPEPDVIVAQVPYAPERTRFLPAEVDLVVEVVSAESEHRDRRYKPRLYAEAGLRHLWRIEDEDGQPVVHTYELDDTTDSYEATGVYRDRLTVTVPIALDLSLSTLTR</sequence>
<proteinExistence type="predicted"/>
<dbReference type="Proteomes" id="UP000612956">
    <property type="component" value="Unassembled WGS sequence"/>
</dbReference>
<evidence type="ECO:0000313" key="3">
    <source>
        <dbReference type="Proteomes" id="UP000612956"/>
    </source>
</evidence>
<name>A0A917Q895_9NOCA</name>